<dbReference type="Proteomes" id="UP000004535">
    <property type="component" value="Unassembled WGS sequence"/>
</dbReference>
<accession>B9BKE6</accession>
<organism evidence="1 2">
    <name type="scientific">Burkholderia multivorans CGD2</name>
    <dbReference type="NCBI Taxonomy" id="513052"/>
    <lineage>
        <taxon>Bacteria</taxon>
        <taxon>Pseudomonadati</taxon>
        <taxon>Pseudomonadota</taxon>
        <taxon>Betaproteobacteria</taxon>
        <taxon>Burkholderiales</taxon>
        <taxon>Burkholderiaceae</taxon>
        <taxon>Burkholderia</taxon>
        <taxon>Burkholderia cepacia complex</taxon>
    </lineage>
</organism>
<sequence>MPLLNRVRRVACTCLARAAPRATRTIAAAAVCWRLARRAAARAIATGDSSCR</sequence>
<gene>
    <name evidence="1" type="ORF">BURMUCGD2_5554</name>
</gene>
<comment type="caution">
    <text evidence="1">The sequence shown here is derived from an EMBL/GenBank/DDBJ whole genome shotgun (WGS) entry which is preliminary data.</text>
</comment>
<name>B9BKE6_9BURK</name>
<reference evidence="1 2" key="1">
    <citation type="journal article" date="2012" name="J. Bacteriol.">
        <title>Draft Genome Sequence Determination for Cystic Fibrosis and Chronic Granulomatous Disease Burkholderia multivorans Isolates.</title>
        <authorList>
            <person name="Varga J.J."/>
            <person name="Losada L."/>
            <person name="Zelazny A.M."/>
            <person name="Brinkac L."/>
            <person name="Harkins D."/>
            <person name="Radune D."/>
            <person name="Hostetler J."/>
            <person name="Sampaio E.P."/>
            <person name="Ronning C.M."/>
            <person name="Nierman W.C."/>
            <person name="Greenberg D.E."/>
            <person name="Holland S.M."/>
            <person name="Goldberg J.B."/>
        </authorList>
    </citation>
    <scope>NUCLEOTIDE SEQUENCE [LARGE SCALE GENOMIC DNA]</scope>
    <source>
        <strain evidence="1 2">CGD2</strain>
    </source>
</reference>
<proteinExistence type="predicted"/>
<protein>
    <submittedName>
        <fullName evidence="1">Uncharacterized protein</fullName>
    </submittedName>
</protein>
<evidence type="ECO:0000313" key="2">
    <source>
        <dbReference type="Proteomes" id="UP000004535"/>
    </source>
</evidence>
<dbReference type="EMBL" id="ACFC01000002">
    <property type="protein sequence ID" value="EEE08413.1"/>
    <property type="molecule type" value="Genomic_DNA"/>
</dbReference>
<dbReference type="AlphaFoldDB" id="B9BKE6"/>
<evidence type="ECO:0000313" key="1">
    <source>
        <dbReference type="EMBL" id="EEE08413.1"/>
    </source>
</evidence>